<evidence type="ECO:0000259" key="1">
    <source>
        <dbReference type="Pfam" id="PF00723"/>
    </source>
</evidence>
<gene>
    <name evidence="3" type="ORF">DSM104329_00883</name>
</gene>
<feature type="domain" description="GH15-like" evidence="1">
    <location>
        <begin position="241"/>
        <end position="601"/>
    </location>
</feature>
<dbReference type="AlphaFoldDB" id="A0A9E6XU40"/>
<dbReference type="InterPro" id="IPR045582">
    <property type="entry name" value="Trehalase-like_N"/>
</dbReference>
<dbReference type="PANTHER" id="PTHR31616:SF0">
    <property type="entry name" value="GLUCAN 1,4-ALPHA-GLUCOSIDASE"/>
    <property type="match status" value="1"/>
</dbReference>
<dbReference type="GO" id="GO:0005975">
    <property type="term" value="P:carbohydrate metabolic process"/>
    <property type="evidence" value="ECO:0007669"/>
    <property type="project" value="InterPro"/>
</dbReference>
<dbReference type="GO" id="GO:0004555">
    <property type="term" value="F:alpha,alpha-trehalase activity"/>
    <property type="evidence" value="ECO:0007669"/>
    <property type="project" value="UniProtKB-EC"/>
</dbReference>
<organism evidence="3 4">
    <name type="scientific">Capillimicrobium parvum</name>
    <dbReference type="NCBI Taxonomy" id="2884022"/>
    <lineage>
        <taxon>Bacteria</taxon>
        <taxon>Bacillati</taxon>
        <taxon>Actinomycetota</taxon>
        <taxon>Thermoleophilia</taxon>
        <taxon>Solirubrobacterales</taxon>
        <taxon>Capillimicrobiaceae</taxon>
        <taxon>Capillimicrobium</taxon>
    </lineage>
</organism>
<evidence type="ECO:0000313" key="4">
    <source>
        <dbReference type="Proteomes" id="UP001162834"/>
    </source>
</evidence>
<protein>
    <submittedName>
        <fullName evidence="3">Trehalase</fullName>
        <ecNumber evidence="3">3.2.1.28</ecNumber>
    </submittedName>
</protein>
<keyword evidence="3" id="KW-0326">Glycosidase</keyword>
<keyword evidence="4" id="KW-1185">Reference proteome</keyword>
<dbReference type="EMBL" id="CP087164">
    <property type="protein sequence ID" value="UGS34505.1"/>
    <property type="molecule type" value="Genomic_DNA"/>
</dbReference>
<dbReference type="InterPro" id="IPR011613">
    <property type="entry name" value="GH15-like"/>
</dbReference>
<dbReference type="SUPFAM" id="SSF48208">
    <property type="entry name" value="Six-hairpin glycosidases"/>
    <property type="match status" value="1"/>
</dbReference>
<evidence type="ECO:0000259" key="2">
    <source>
        <dbReference type="Pfam" id="PF19291"/>
    </source>
</evidence>
<dbReference type="EC" id="3.2.1.28" evidence="3"/>
<keyword evidence="3" id="KW-0378">Hydrolase</keyword>
<dbReference type="KEGG" id="sbae:DSM104329_00883"/>
<proteinExistence type="predicted"/>
<dbReference type="Pfam" id="PF19291">
    <property type="entry name" value="TREH_N"/>
    <property type="match status" value="1"/>
</dbReference>
<dbReference type="Gene3D" id="1.50.10.10">
    <property type="match status" value="1"/>
</dbReference>
<name>A0A9E6XU40_9ACTN</name>
<dbReference type="PANTHER" id="PTHR31616">
    <property type="entry name" value="TREHALASE"/>
    <property type="match status" value="1"/>
</dbReference>
<dbReference type="Proteomes" id="UP001162834">
    <property type="component" value="Chromosome"/>
</dbReference>
<accession>A0A9E6XU40</accession>
<dbReference type="InterPro" id="IPR012341">
    <property type="entry name" value="6hp_glycosidase-like_sf"/>
</dbReference>
<sequence length="610" mass="66118">MACREVRPPASGRGAARDGYVPIADYAAIGDGRTVALVARDGSVDWLCLPDLDSPSVFAALLDADRGGRFELCPDVAADVQRRYVPDTNVLETTFTSALGIARVTDAMTLSGSGLGPTRELVRRIEGVAGCVPMRWRVAPAFGYGHIRPRIEYRGPVPVAVGGAGALAVCSWDAGRPEVDGSAISGRFEMRGGDSACIALCAAYQEPLVFPRRDDVERRLDAAAAYWREWAAQRTYDGPWRDAVIRSALTLKLLFHAPSGAIAAAATASLPEEIGGERNWDYRLCWIRDSAFTLEALMRLGCPSEAEAFFWWLLHASQLSRPKLRVLYRLDGGERAPERVLALNGYRGSRPVRVGNDAAGQTQLDIYGCLLQTAAIYTEAGGRLDREAGRRLAGVADLVARIWREPDSGIWEVRSAPRHFTHSKMMCWVALDRAIRLAAAGHLESKHVALWRGEADAIAHFVEAHCWSARLGSYTRDAGGEGLDASLLLGILLGYRGPDPRRMDATLEAVRRELGHGALLYRYSGDDGLGGTEGAFLCCSFWLVDALATMGRHDEATELMAELIDRANDVGLYAEEIDPHSGELLGNVPQGLVHLALINAAVSITASGDR</sequence>
<dbReference type="Pfam" id="PF00723">
    <property type="entry name" value="Glyco_hydro_15"/>
    <property type="match status" value="1"/>
</dbReference>
<reference evidence="3" key="1">
    <citation type="journal article" date="2022" name="Int. J. Syst. Evol. Microbiol.">
        <title>Pseudomonas aegrilactucae sp. nov. and Pseudomonas morbosilactucae sp. nov., pathogens causing bacterial rot of lettuce in Japan.</title>
        <authorList>
            <person name="Sawada H."/>
            <person name="Fujikawa T."/>
            <person name="Satou M."/>
        </authorList>
    </citation>
    <scope>NUCLEOTIDE SEQUENCE</scope>
    <source>
        <strain evidence="3">0166_1</strain>
    </source>
</reference>
<dbReference type="InterPro" id="IPR008928">
    <property type="entry name" value="6-hairpin_glycosidase_sf"/>
</dbReference>
<feature type="domain" description="Trehalase-like N-terminal" evidence="2">
    <location>
        <begin position="21"/>
        <end position="152"/>
    </location>
</feature>
<evidence type="ECO:0000313" key="3">
    <source>
        <dbReference type="EMBL" id="UGS34505.1"/>
    </source>
</evidence>